<evidence type="ECO:0000256" key="1">
    <source>
        <dbReference type="ARBA" id="ARBA00022737"/>
    </source>
</evidence>
<feature type="domain" description="DUF4365" evidence="4">
    <location>
        <begin position="13"/>
        <end position="134"/>
    </location>
</feature>
<dbReference type="PROSITE" id="PS50005">
    <property type="entry name" value="TPR"/>
    <property type="match status" value="1"/>
</dbReference>
<protein>
    <submittedName>
        <fullName evidence="5">TPR repeat-containing protein</fullName>
    </submittedName>
</protein>
<keyword evidence="2 3" id="KW-0802">TPR repeat</keyword>
<evidence type="ECO:0000313" key="5">
    <source>
        <dbReference type="EMBL" id="SMD31824.1"/>
    </source>
</evidence>
<keyword evidence="6" id="KW-1185">Reference proteome</keyword>
<sequence>MSIRPRSHILEDESKIALKNTLPSNWLVSENSHDYGIDLQVEIFNEDGNSSGFVFWIQLKGTDSKKELDQCNLRLSHDKLNQLASYSIPVVIFKYSSVSKKIYFQWVGKLYYLSIGKKSKTITLELSSEWNPEHSPIEILSYLKLHNKILEGQYQLPLTCRINPLEPSLSRFSRKLRNSIENSSKTLKIKRGDKSMVQLEVYLSNNEIILSLGDHHGTYFTGNNLFAEEADKFRILVHVGLLMVLGQASKYDLFQAVLHKEGLWNPISLDKSMFTYLLPHLLNPQYASQNLEKLDSILQKKKEPELEAVVSSVLLNLRRNEDEQIHKSVENFLRKRYRRAVKEGNSLQAGVDSYNLGNFHRVEGTVTSAFRYYNLARKHNSKYLEQDYYLREVGNVLYEGMRYEAALDFFDRALKLNPEDILLYSFKGDALLFTGNYGEAMEAYDTFLLRADPKKVNTHEAHLKFTCLATLIENGYPQKQKRTPKKATLLADIDSLKKGEDYLEKLECALIEHDMMSALAWYNLACQLGLKKHEKKEDENIIMVAIGYIMTGLINRGDKMAWRNAILSYLYSPDLISSIGHVLNTALFYCGPGLLEEIQMHIENKYEESGVKNQGQIENLMQMLDGLISEVKEPNTLMTSVNDEGIINLRLEYI</sequence>
<feature type="repeat" description="TPR" evidence="3">
    <location>
        <begin position="387"/>
        <end position="420"/>
    </location>
</feature>
<dbReference type="InterPro" id="IPR051685">
    <property type="entry name" value="Ycf3/AcsC/BcsC/TPR_MFPF"/>
</dbReference>
<dbReference type="AlphaFoldDB" id="A0A1W2G5L4"/>
<evidence type="ECO:0000256" key="2">
    <source>
        <dbReference type="ARBA" id="ARBA00022803"/>
    </source>
</evidence>
<dbReference type="Gene3D" id="1.25.40.10">
    <property type="entry name" value="Tetratricopeptide repeat domain"/>
    <property type="match status" value="1"/>
</dbReference>
<dbReference type="SMART" id="SM00028">
    <property type="entry name" value="TPR"/>
    <property type="match status" value="3"/>
</dbReference>
<dbReference type="InterPro" id="IPR025375">
    <property type="entry name" value="DUF4365"/>
</dbReference>
<dbReference type="InterPro" id="IPR011990">
    <property type="entry name" value="TPR-like_helical_dom_sf"/>
</dbReference>
<proteinExistence type="predicted"/>
<dbReference type="SUPFAM" id="SSF48452">
    <property type="entry name" value="TPR-like"/>
    <property type="match status" value="1"/>
</dbReference>
<dbReference type="PANTHER" id="PTHR44943:SF8">
    <property type="entry name" value="TPR REPEAT-CONTAINING PROTEIN MJ0263"/>
    <property type="match status" value="1"/>
</dbReference>
<dbReference type="RefSeq" id="WP_084370521.1">
    <property type="nucleotide sequence ID" value="NZ_FWYF01000001.1"/>
</dbReference>
<dbReference type="EMBL" id="FWYF01000001">
    <property type="protein sequence ID" value="SMD31824.1"/>
    <property type="molecule type" value="Genomic_DNA"/>
</dbReference>
<gene>
    <name evidence="5" type="ORF">SAMN04488029_0162</name>
</gene>
<reference evidence="5 6" key="1">
    <citation type="submission" date="2017-04" db="EMBL/GenBank/DDBJ databases">
        <authorList>
            <person name="Afonso C.L."/>
            <person name="Miller P.J."/>
            <person name="Scott M.A."/>
            <person name="Spackman E."/>
            <person name="Goraichik I."/>
            <person name="Dimitrov K.M."/>
            <person name="Suarez D.L."/>
            <person name="Swayne D.E."/>
        </authorList>
    </citation>
    <scope>NUCLEOTIDE SEQUENCE [LARGE SCALE GENOMIC DNA]</scope>
    <source>
        <strain evidence="5 6">DSM 26133</strain>
    </source>
</reference>
<name>A0A1W2G5L4_REIFA</name>
<evidence type="ECO:0000256" key="3">
    <source>
        <dbReference type="PROSITE-ProRule" id="PRU00339"/>
    </source>
</evidence>
<dbReference type="Proteomes" id="UP000192472">
    <property type="component" value="Unassembled WGS sequence"/>
</dbReference>
<dbReference type="InterPro" id="IPR019734">
    <property type="entry name" value="TPR_rpt"/>
</dbReference>
<evidence type="ECO:0000259" key="4">
    <source>
        <dbReference type="Pfam" id="PF14280"/>
    </source>
</evidence>
<evidence type="ECO:0000313" key="6">
    <source>
        <dbReference type="Proteomes" id="UP000192472"/>
    </source>
</evidence>
<dbReference type="STRING" id="692418.SAMN04488029_0162"/>
<keyword evidence="1" id="KW-0677">Repeat</keyword>
<accession>A0A1W2G5L4</accession>
<dbReference type="Pfam" id="PF14280">
    <property type="entry name" value="DUF4365"/>
    <property type="match status" value="1"/>
</dbReference>
<organism evidence="5 6">
    <name type="scientific">Reichenbachiella faecimaris</name>
    <dbReference type="NCBI Taxonomy" id="692418"/>
    <lineage>
        <taxon>Bacteria</taxon>
        <taxon>Pseudomonadati</taxon>
        <taxon>Bacteroidota</taxon>
        <taxon>Cytophagia</taxon>
        <taxon>Cytophagales</taxon>
        <taxon>Reichenbachiellaceae</taxon>
        <taxon>Reichenbachiella</taxon>
    </lineage>
</organism>
<dbReference type="PANTHER" id="PTHR44943">
    <property type="entry name" value="CELLULOSE SYNTHASE OPERON PROTEIN C"/>
    <property type="match status" value="1"/>
</dbReference>
<dbReference type="OrthoDB" id="1452892at2"/>